<comment type="caution">
    <text evidence="2">The sequence shown here is derived from an EMBL/GenBank/DDBJ whole genome shotgun (WGS) entry which is preliminary data.</text>
</comment>
<dbReference type="Proteomes" id="UP001314263">
    <property type="component" value="Unassembled WGS sequence"/>
</dbReference>
<name>A0AAV1I0S9_9CHLO</name>
<keyword evidence="3" id="KW-1185">Reference proteome</keyword>
<feature type="region of interest" description="Disordered" evidence="1">
    <location>
        <begin position="182"/>
        <end position="229"/>
    </location>
</feature>
<evidence type="ECO:0000313" key="2">
    <source>
        <dbReference type="EMBL" id="CAK0774569.1"/>
    </source>
</evidence>
<evidence type="ECO:0000256" key="1">
    <source>
        <dbReference type="SAM" id="MobiDB-lite"/>
    </source>
</evidence>
<dbReference type="AlphaFoldDB" id="A0AAV1I0S9"/>
<feature type="region of interest" description="Disordered" evidence="1">
    <location>
        <begin position="40"/>
        <end position="67"/>
    </location>
</feature>
<reference evidence="2 3" key="1">
    <citation type="submission" date="2023-10" db="EMBL/GenBank/DDBJ databases">
        <authorList>
            <person name="Maclean D."/>
            <person name="Macfadyen A."/>
        </authorList>
    </citation>
    <scope>NUCLEOTIDE SEQUENCE [LARGE SCALE GENOMIC DNA]</scope>
</reference>
<organism evidence="2 3">
    <name type="scientific">Coccomyxa viridis</name>
    <dbReference type="NCBI Taxonomy" id="1274662"/>
    <lineage>
        <taxon>Eukaryota</taxon>
        <taxon>Viridiplantae</taxon>
        <taxon>Chlorophyta</taxon>
        <taxon>core chlorophytes</taxon>
        <taxon>Trebouxiophyceae</taxon>
        <taxon>Trebouxiophyceae incertae sedis</taxon>
        <taxon>Coccomyxaceae</taxon>
        <taxon>Coccomyxa</taxon>
    </lineage>
</organism>
<sequence>MAGDKRARRKGGCDQNGRWIESTWKVDVVEESSTKIWAPRRGCPTRVVGGGTKPPPATSKEGSEGRQRSEFCLESAACEGEGGVADGAAPVALDGVGGSPSASQNEGEGVSEGVELIEVDGVVDEVVAEGHGGELEAVEVRGAVSRLHEEVEEVAFGGTLKAAWCVAVKLAGADLGVGEEGVAHPGEVDADVGRLGEGEEDGGRWTRKSSSERSMRMGTGRGCQTVAGDARAATPRRTWVWKLARSWMGCGRGVRWSASVQGVPKRVGASWSVRSGVLDGQRGRLTRAESVGSGQQAWLRRWRTRWEVDEG</sequence>
<accession>A0AAV1I0S9</accession>
<proteinExistence type="predicted"/>
<feature type="compositionally biased region" description="Basic and acidic residues" evidence="1">
    <location>
        <begin position="191"/>
        <end position="215"/>
    </location>
</feature>
<protein>
    <submittedName>
        <fullName evidence="2">Uncharacterized protein</fullName>
    </submittedName>
</protein>
<gene>
    <name evidence="2" type="ORF">CVIRNUC_004181</name>
</gene>
<dbReference type="EMBL" id="CAUYUE010000005">
    <property type="protein sequence ID" value="CAK0774569.1"/>
    <property type="molecule type" value="Genomic_DNA"/>
</dbReference>
<evidence type="ECO:0000313" key="3">
    <source>
        <dbReference type="Proteomes" id="UP001314263"/>
    </source>
</evidence>